<dbReference type="Gramene" id="KZN05114">
    <property type="protein sequence ID" value="KZN05114"/>
    <property type="gene ID" value="DCAR_005951"/>
</dbReference>
<keyword evidence="5" id="KW-1185">Reference proteome</keyword>
<dbReference type="KEGG" id="dcr:108207975"/>
<feature type="transmembrane region" description="Helical" evidence="2">
    <location>
        <begin position="103"/>
        <end position="127"/>
    </location>
</feature>
<evidence type="ECO:0000313" key="3">
    <source>
        <dbReference type="EMBL" id="KZN05114.1"/>
    </source>
</evidence>
<proteinExistence type="predicted"/>
<evidence type="ECO:0000256" key="2">
    <source>
        <dbReference type="SAM" id="Phobius"/>
    </source>
</evidence>
<dbReference type="PANTHER" id="PTHR36735:SF1">
    <property type="entry name" value="TRANSMEMBRANE PROTEIN"/>
    <property type="match status" value="1"/>
</dbReference>
<feature type="compositionally biased region" description="Basic residues" evidence="1">
    <location>
        <begin position="146"/>
        <end position="160"/>
    </location>
</feature>
<dbReference type="OrthoDB" id="1930702at2759"/>
<accession>A0A166DD38</accession>
<feature type="region of interest" description="Disordered" evidence="1">
    <location>
        <begin position="138"/>
        <end position="177"/>
    </location>
</feature>
<dbReference type="GO" id="GO:0009535">
    <property type="term" value="C:chloroplast thylakoid membrane"/>
    <property type="evidence" value="ECO:0007669"/>
    <property type="project" value="TreeGrafter"/>
</dbReference>
<dbReference type="PANTHER" id="PTHR36735">
    <property type="entry name" value="TRANSMEMBRANE PROTEIN"/>
    <property type="match status" value="1"/>
</dbReference>
<dbReference type="OMA" id="HIHKIHR"/>
<evidence type="ECO:0000313" key="5">
    <source>
        <dbReference type="Proteomes" id="UP000077755"/>
    </source>
</evidence>
<dbReference type="EMBL" id="LNRQ01000002">
    <property type="protein sequence ID" value="KZN05114.1"/>
    <property type="molecule type" value="Genomic_DNA"/>
</dbReference>
<keyword evidence="2" id="KW-1133">Transmembrane helix</keyword>
<dbReference type="AlphaFoldDB" id="A0A166DD38"/>
<reference evidence="4" key="2">
    <citation type="submission" date="2022-03" db="EMBL/GenBank/DDBJ databases">
        <title>Draft title - Genomic analysis of global carrot germplasm unveils the trajectory of domestication and the origin of high carotenoid orange carrot.</title>
        <authorList>
            <person name="Iorizzo M."/>
            <person name="Ellison S."/>
            <person name="Senalik D."/>
            <person name="Macko-Podgorni A."/>
            <person name="Grzebelus D."/>
            <person name="Bostan H."/>
            <person name="Rolling W."/>
            <person name="Curaba J."/>
            <person name="Simon P."/>
        </authorList>
    </citation>
    <scope>NUCLEOTIDE SEQUENCE</scope>
    <source>
        <tissue evidence="4">Leaf</tissue>
    </source>
</reference>
<dbReference type="EMBL" id="CP093344">
    <property type="protein sequence ID" value="WOG87463.1"/>
    <property type="molecule type" value="Genomic_DNA"/>
</dbReference>
<organism evidence="3">
    <name type="scientific">Daucus carota subsp. sativus</name>
    <name type="common">Carrot</name>
    <dbReference type="NCBI Taxonomy" id="79200"/>
    <lineage>
        <taxon>Eukaryota</taxon>
        <taxon>Viridiplantae</taxon>
        <taxon>Streptophyta</taxon>
        <taxon>Embryophyta</taxon>
        <taxon>Tracheophyta</taxon>
        <taxon>Spermatophyta</taxon>
        <taxon>Magnoliopsida</taxon>
        <taxon>eudicotyledons</taxon>
        <taxon>Gunneridae</taxon>
        <taxon>Pentapetalae</taxon>
        <taxon>asterids</taxon>
        <taxon>campanulids</taxon>
        <taxon>Apiales</taxon>
        <taxon>Apiaceae</taxon>
        <taxon>Apioideae</taxon>
        <taxon>Scandiceae</taxon>
        <taxon>Daucinae</taxon>
        <taxon>Daucus</taxon>
        <taxon>Daucus sect. Daucus</taxon>
    </lineage>
</organism>
<keyword evidence="2" id="KW-0472">Membrane</keyword>
<keyword evidence="2" id="KW-0812">Transmembrane</keyword>
<evidence type="ECO:0000256" key="1">
    <source>
        <dbReference type="SAM" id="MobiDB-lite"/>
    </source>
</evidence>
<protein>
    <recommendedName>
        <fullName evidence="6">Transmembrane protein</fullName>
    </recommendedName>
</protein>
<evidence type="ECO:0008006" key="6">
    <source>
        <dbReference type="Google" id="ProtNLM"/>
    </source>
</evidence>
<reference evidence="3" key="1">
    <citation type="journal article" date="2016" name="Nat. Genet.">
        <title>A high-quality carrot genome assembly provides new insights into carotenoid accumulation and asterid genome evolution.</title>
        <authorList>
            <person name="Iorizzo M."/>
            <person name="Ellison S."/>
            <person name="Senalik D."/>
            <person name="Zeng P."/>
            <person name="Satapoomin P."/>
            <person name="Huang J."/>
            <person name="Bowman M."/>
            <person name="Iovene M."/>
            <person name="Sanseverino W."/>
            <person name="Cavagnaro P."/>
            <person name="Yildiz M."/>
            <person name="Macko-Podgorni A."/>
            <person name="Moranska E."/>
            <person name="Grzebelus E."/>
            <person name="Grzebelus D."/>
            <person name="Ashrafi H."/>
            <person name="Zheng Z."/>
            <person name="Cheng S."/>
            <person name="Spooner D."/>
            <person name="Van Deynze A."/>
            <person name="Simon P."/>
        </authorList>
    </citation>
    <scope>NUCLEOTIDE SEQUENCE [LARGE SCALE GENOMIC DNA]</scope>
    <source>
        <tissue evidence="3">Leaf</tissue>
    </source>
</reference>
<sequence>MVIVSLSPSSPQLLTIFNPKKHHNSHNHPASSLFISSNSLLYSKRCKLYHNPPPLVISPSKINYNSRVYAISENLKLAEVTPVESSKQIVNAATTSGDGVSNIITVLLFLAFVGLSVLTIGVIYIAVTDYLQKREREKFEKEESAKKKKANKKRKVKARAGPKGFGQKIVEVDDDDS</sequence>
<dbReference type="Proteomes" id="UP000077755">
    <property type="component" value="Chromosome 2"/>
</dbReference>
<dbReference type="STRING" id="79200.A0A166DD38"/>
<gene>
    <name evidence="3" type="ORF">DCAR_005951</name>
    <name evidence="4" type="ORF">DCAR_0206688</name>
</gene>
<name>A0A166DD38_DAUCS</name>
<evidence type="ECO:0000313" key="4">
    <source>
        <dbReference type="EMBL" id="WOG87463.1"/>
    </source>
</evidence>